<evidence type="ECO:0000256" key="1">
    <source>
        <dbReference type="SAM" id="MobiDB-lite"/>
    </source>
</evidence>
<evidence type="ECO:0000313" key="3">
    <source>
        <dbReference type="Proteomes" id="UP000287171"/>
    </source>
</evidence>
<comment type="caution">
    <text evidence="2">The sequence shown here is derived from an EMBL/GenBank/DDBJ whole genome shotgun (WGS) entry which is preliminary data.</text>
</comment>
<evidence type="ECO:0000313" key="2">
    <source>
        <dbReference type="EMBL" id="GCE32075.1"/>
    </source>
</evidence>
<name>A0A402BL34_9CHLR</name>
<feature type="region of interest" description="Disordered" evidence="1">
    <location>
        <begin position="202"/>
        <end position="226"/>
    </location>
</feature>
<protein>
    <submittedName>
        <fullName evidence="2">Uncharacterized protein</fullName>
    </submittedName>
</protein>
<sequence length="382" mass="42488">MTNAVPFGVYIAPTSIIRADIRKHVSNDGEWCYIQLLKRNSYVSYTAYVAPSLADLRRISLNEADSSAAADRVFVSTVSRQDLHLECGLLSAPQAESPVYVAPDCILKNKCSGDGEELQLFASSAWLCYFRVLQVFADGSVSIRVAALPHRVHGQCGRSYFTTLSRDEFALALELERHDLTLATCDLREKVEQKAHAILGHPVEHSHPAVHSDDGEQDAPTPKPSYPPEVLKLLRPIDRPLCAVSQKLPLADEEQFPEAQKPKTKGLKPVFVPEAIAQEAVARFKTITGKDPTSRKLQQKVWLQAALMALRSYREQAAQKNTVEADIGLQDQQIRSVLVNWLSSAVQLVEIVPAPVKPRFKKDETPRLYGYVVRIQQPEMAA</sequence>
<gene>
    <name evidence="2" type="ORF">KDA_75590</name>
</gene>
<organism evidence="2 3">
    <name type="scientific">Dictyobacter alpinus</name>
    <dbReference type="NCBI Taxonomy" id="2014873"/>
    <lineage>
        <taxon>Bacteria</taxon>
        <taxon>Bacillati</taxon>
        <taxon>Chloroflexota</taxon>
        <taxon>Ktedonobacteria</taxon>
        <taxon>Ktedonobacterales</taxon>
        <taxon>Dictyobacteraceae</taxon>
        <taxon>Dictyobacter</taxon>
    </lineage>
</organism>
<accession>A0A402BL34</accession>
<dbReference type="EMBL" id="BIFT01000003">
    <property type="protein sequence ID" value="GCE32075.1"/>
    <property type="molecule type" value="Genomic_DNA"/>
</dbReference>
<reference evidence="3" key="1">
    <citation type="submission" date="2018-12" db="EMBL/GenBank/DDBJ databases">
        <title>Tengunoibacter tsumagoiensis gen. nov., sp. nov., Dictyobacter kobayashii sp. nov., D. alpinus sp. nov., and D. joshuensis sp. nov. and description of Dictyobacteraceae fam. nov. within the order Ktedonobacterales isolated from Tengu-no-mugimeshi.</title>
        <authorList>
            <person name="Wang C.M."/>
            <person name="Zheng Y."/>
            <person name="Sakai Y."/>
            <person name="Toyoda A."/>
            <person name="Minakuchi Y."/>
            <person name="Abe K."/>
            <person name="Yokota A."/>
            <person name="Yabe S."/>
        </authorList>
    </citation>
    <scope>NUCLEOTIDE SEQUENCE [LARGE SCALE GENOMIC DNA]</scope>
    <source>
        <strain evidence="3">Uno16</strain>
    </source>
</reference>
<keyword evidence="3" id="KW-1185">Reference proteome</keyword>
<dbReference type="AlphaFoldDB" id="A0A402BL34"/>
<dbReference type="Proteomes" id="UP000287171">
    <property type="component" value="Unassembled WGS sequence"/>
</dbReference>
<feature type="compositionally biased region" description="Basic and acidic residues" evidence="1">
    <location>
        <begin position="202"/>
        <end position="214"/>
    </location>
</feature>
<proteinExistence type="predicted"/>